<dbReference type="GO" id="GO:0016491">
    <property type="term" value="F:oxidoreductase activity"/>
    <property type="evidence" value="ECO:0007669"/>
    <property type="project" value="TreeGrafter"/>
</dbReference>
<dbReference type="PANTHER" id="PTHR11552:SF138">
    <property type="entry name" value="DEHYDROGENASE PKFF-RELATED"/>
    <property type="match status" value="1"/>
</dbReference>
<feature type="region of interest" description="Disordered" evidence="2">
    <location>
        <begin position="218"/>
        <end position="249"/>
    </location>
</feature>
<dbReference type="OMA" id="NKPAREY"/>
<dbReference type="InterPro" id="IPR036188">
    <property type="entry name" value="FAD/NAD-bd_sf"/>
</dbReference>
<dbReference type="RefSeq" id="XP_007804249.1">
    <property type="nucleotide sequence ID" value="XM_007806058.1"/>
</dbReference>
<protein>
    <submittedName>
        <fullName evidence="4">Uncharacterized protein</fullName>
    </submittedName>
</protein>
<dbReference type="AlphaFoldDB" id="U1HMI0"/>
<keyword evidence="5" id="KW-1185">Reference proteome</keyword>
<dbReference type="GeneID" id="19235464"/>
<accession>U1HMI0</accession>
<comment type="similarity">
    <text evidence="1">Belongs to the GMC oxidoreductase family.</text>
</comment>
<evidence type="ECO:0000256" key="2">
    <source>
        <dbReference type="SAM" id="MobiDB-lite"/>
    </source>
</evidence>
<dbReference type="Proteomes" id="UP000019373">
    <property type="component" value="Unassembled WGS sequence"/>
</dbReference>
<evidence type="ECO:0000256" key="3">
    <source>
        <dbReference type="SAM" id="SignalP"/>
    </source>
</evidence>
<dbReference type="InterPro" id="IPR012132">
    <property type="entry name" value="GMC_OxRdtase"/>
</dbReference>
<dbReference type="PANTHER" id="PTHR11552">
    <property type="entry name" value="GLUCOSE-METHANOL-CHOLINE GMC OXIDOREDUCTASE"/>
    <property type="match status" value="1"/>
</dbReference>
<reference evidence="5" key="1">
    <citation type="journal article" date="2014" name="BMC Genomics">
        <title>Genome characteristics reveal the impact of lichenization on lichen-forming fungus Endocarpon pusillum Hedwig (Verrucariales, Ascomycota).</title>
        <authorList>
            <person name="Wang Y.-Y."/>
            <person name="Liu B."/>
            <person name="Zhang X.-Y."/>
            <person name="Zhou Q.-M."/>
            <person name="Zhang T."/>
            <person name="Li H."/>
            <person name="Yu Y.-F."/>
            <person name="Zhang X.-L."/>
            <person name="Hao X.-Y."/>
            <person name="Wang M."/>
            <person name="Wang L."/>
            <person name="Wei J.-C."/>
        </authorList>
    </citation>
    <scope>NUCLEOTIDE SEQUENCE [LARGE SCALE GENOMIC DNA]</scope>
    <source>
        <strain evidence="5">Z07020 / HMAS-L-300199</strain>
    </source>
</reference>
<evidence type="ECO:0000313" key="4">
    <source>
        <dbReference type="EMBL" id="ERF70214.1"/>
    </source>
</evidence>
<feature type="signal peptide" evidence="3">
    <location>
        <begin position="1"/>
        <end position="19"/>
    </location>
</feature>
<dbReference type="OrthoDB" id="4367626at2759"/>
<evidence type="ECO:0000313" key="5">
    <source>
        <dbReference type="Proteomes" id="UP000019373"/>
    </source>
</evidence>
<feature type="chain" id="PRO_5004611079" evidence="3">
    <location>
        <begin position="20"/>
        <end position="249"/>
    </location>
</feature>
<dbReference type="SUPFAM" id="SSF51905">
    <property type="entry name" value="FAD/NAD(P)-binding domain"/>
    <property type="match status" value="1"/>
</dbReference>
<dbReference type="Gene3D" id="3.50.50.60">
    <property type="entry name" value="FAD/NAD(P)-binding domain"/>
    <property type="match status" value="1"/>
</dbReference>
<evidence type="ECO:0000256" key="1">
    <source>
        <dbReference type="ARBA" id="ARBA00010790"/>
    </source>
</evidence>
<name>U1HMI0_ENDPU</name>
<keyword evidence="3" id="KW-0732">Signal</keyword>
<sequence>MLTPFILAVLFASISFAEIYSIPSYDYVIVGRGTAGLALANRLSSNFSVAVIEAGGYYHVIENGTAQVPGLDILVAGMSPEDVIDTDWKFISLKQEPMGVNFIMLVESALVAGASIDKTGMIGTSESYEQWADSVGDESYAFDEFLPTPNASARYNESAYDSEGGPVQITYPDYASPFSNWLGGSMAEVGIPLTDDFHSGVLDGAKFCEVTINPKTKLRDSSQTSTGHDLACRGNLWNGKTGRPDGGGG</sequence>
<dbReference type="HOGENOM" id="CLU_1115751_0_0_1"/>
<dbReference type="GO" id="GO:0050660">
    <property type="term" value="F:flavin adenine dinucleotide binding"/>
    <property type="evidence" value="ECO:0007669"/>
    <property type="project" value="InterPro"/>
</dbReference>
<proteinExistence type="inferred from homology"/>
<dbReference type="EMBL" id="KE721353">
    <property type="protein sequence ID" value="ERF70214.1"/>
    <property type="molecule type" value="Genomic_DNA"/>
</dbReference>
<dbReference type="GO" id="GO:0044550">
    <property type="term" value="P:secondary metabolite biosynthetic process"/>
    <property type="evidence" value="ECO:0007669"/>
    <property type="project" value="TreeGrafter"/>
</dbReference>
<dbReference type="Gene3D" id="3.30.560.10">
    <property type="entry name" value="Glucose Oxidase, domain 3"/>
    <property type="match status" value="1"/>
</dbReference>
<gene>
    <name evidence="4" type="ORF">EPUS_00402</name>
</gene>
<dbReference type="eggNOG" id="KOG1238">
    <property type="taxonomic scope" value="Eukaryota"/>
</dbReference>
<organism evidence="4 5">
    <name type="scientific">Endocarpon pusillum (strain Z07020 / HMAS-L-300199)</name>
    <name type="common">Lichen-forming fungus</name>
    <dbReference type="NCBI Taxonomy" id="1263415"/>
    <lineage>
        <taxon>Eukaryota</taxon>
        <taxon>Fungi</taxon>
        <taxon>Dikarya</taxon>
        <taxon>Ascomycota</taxon>
        <taxon>Pezizomycotina</taxon>
        <taxon>Eurotiomycetes</taxon>
        <taxon>Chaetothyriomycetidae</taxon>
        <taxon>Verrucariales</taxon>
        <taxon>Verrucariaceae</taxon>
        <taxon>Endocarpon</taxon>
    </lineage>
</organism>